<gene>
    <name evidence="2" type="ORF">SOO65_01165</name>
</gene>
<feature type="transmembrane region" description="Helical" evidence="1">
    <location>
        <begin position="180"/>
        <end position="200"/>
    </location>
</feature>
<sequence length="258" mass="29243">MKEMLRLFYVFKIIVLALYGVDYALHMTGGGPEWLWPVAWFGFFRNADSLVFFVGALSILFGSQVIKGPFSTAMKAGEFIFSFLFFAAYFSHGKIDHSLHGLILTSIFLSFINGNEKNDQLAYRSAVSVFVFPYFLSGLWKLRIVIEAGIDGILTFQLARNMVIQGESNSLALSLMNMPMSFQTFLWMMVIVFELAGVFVVQKQKWIRTWGILLILFHGVTYFVMGVSFWEAQVVALILMVLGPASHYLLKPSFTSKI</sequence>
<name>A0AAX4HQC7_9BACT</name>
<dbReference type="RefSeq" id="WP_321395654.1">
    <property type="nucleotide sequence ID" value="NZ_CP139487.1"/>
</dbReference>
<feature type="transmembrane region" description="Helical" evidence="1">
    <location>
        <begin position="121"/>
        <end position="140"/>
    </location>
</feature>
<feature type="transmembrane region" description="Helical" evidence="1">
    <location>
        <begin position="38"/>
        <end position="61"/>
    </location>
</feature>
<feature type="transmembrane region" description="Helical" evidence="1">
    <location>
        <begin position="97"/>
        <end position="114"/>
    </location>
</feature>
<keyword evidence="3" id="KW-1185">Reference proteome</keyword>
<protein>
    <recommendedName>
        <fullName evidence="4">HTTM domain-containing protein</fullName>
    </recommendedName>
</protein>
<feature type="transmembrane region" description="Helical" evidence="1">
    <location>
        <begin position="73"/>
        <end position="91"/>
    </location>
</feature>
<reference evidence="2 3" key="1">
    <citation type="submission" date="2023-11" db="EMBL/GenBank/DDBJ databases">
        <title>Peredibacter starrii A3.12.</title>
        <authorList>
            <person name="Mitchell R.J."/>
        </authorList>
    </citation>
    <scope>NUCLEOTIDE SEQUENCE [LARGE SCALE GENOMIC DNA]</scope>
    <source>
        <strain evidence="2 3">A3.12</strain>
    </source>
</reference>
<feature type="transmembrane region" description="Helical" evidence="1">
    <location>
        <begin position="232"/>
        <end position="250"/>
    </location>
</feature>
<evidence type="ECO:0000313" key="2">
    <source>
        <dbReference type="EMBL" id="WPU65352.1"/>
    </source>
</evidence>
<evidence type="ECO:0008006" key="4">
    <source>
        <dbReference type="Google" id="ProtNLM"/>
    </source>
</evidence>
<proteinExistence type="predicted"/>
<evidence type="ECO:0000256" key="1">
    <source>
        <dbReference type="SAM" id="Phobius"/>
    </source>
</evidence>
<dbReference type="KEGG" id="psti:SOO65_01165"/>
<feature type="transmembrane region" description="Helical" evidence="1">
    <location>
        <begin position="207"/>
        <end position="226"/>
    </location>
</feature>
<dbReference type="Proteomes" id="UP001324634">
    <property type="component" value="Chromosome"/>
</dbReference>
<dbReference type="EMBL" id="CP139487">
    <property type="protein sequence ID" value="WPU65352.1"/>
    <property type="molecule type" value="Genomic_DNA"/>
</dbReference>
<feature type="transmembrane region" description="Helical" evidence="1">
    <location>
        <begin position="7"/>
        <end position="26"/>
    </location>
</feature>
<organism evidence="2 3">
    <name type="scientific">Peredibacter starrii</name>
    <dbReference type="NCBI Taxonomy" id="28202"/>
    <lineage>
        <taxon>Bacteria</taxon>
        <taxon>Pseudomonadati</taxon>
        <taxon>Bdellovibrionota</taxon>
        <taxon>Bacteriovoracia</taxon>
        <taxon>Bacteriovoracales</taxon>
        <taxon>Bacteriovoracaceae</taxon>
        <taxon>Peredibacter</taxon>
    </lineage>
</organism>
<keyword evidence="1" id="KW-1133">Transmembrane helix</keyword>
<dbReference type="AlphaFoldDB" id="A0AAX4HQC7"/>
<keyword evidence="1" id="KW-0812">Transmembrane</keyword>
<keyword evidence="1" id="KW-0472">Membrane</keyword>
<accession>A0AAX4HQC7</accession>
<evidence type="ECO:0000313" key="3">
    <source>
        <dbReference type="Proteomes" id="UP001324634"/>
    </source>
</evidence>